<organism evidence="4 5">
    <name type="scientific">Leucobacter chromiisoli</name>
    <dbReference type="NCBI Taxonomy" id="2796471"/>
    <lineage>
        <taxon>Bacteria</taxon>
        <taxon>Bacillati</taxon>
        <taxon>Actinomycetota</taxon>
        <taxon>Actinomycetes</taxon>
        <taxon>Micrococcales</taxon>
        <taxon>Microbacteriaceae</taxon>
        <taxon>Leucobacter</taxon>
    </lineage>
</organism>
<evidence type="ECO:0000256" key="1">
    <source>
        <dbReference type="SAM" id="MobiDB-lite"/>
    </source>
</evidence>
<dbReference type="Proteomes" id="UP000608530">
    <property type="component" value="Unassembled WGS sequence"/>
</dbReference>
<feature type="transmembrane region" description="Helical" evidence="2">
    <location>
        <begin position="66"/>
        <end position="89"/>
    </location>
</feature>
<feature type="domain" description="DUF4190" evidence="3">
    <location>
        <begin position="70"/>
        <end position="120"/>
    </location>
</feature>
<evidence type="ECO:0000313" key="5">
    <source>
        <dbReference type="Proteomes" id="UP000608530"/>
    </source>
</evidence>
<feature type="compositionally biased region" description="Pro residues" evidence="1">
    <location>
        <begin position="39"/>
        <end position="51"/>
    </location>
</feature>
<keyword evidence="2" id="KW-0812">Transmembrane</keyword>
<dbReference type="EMBL" id="JAEHOH010000015">
    <property type="protein sequence ID" value="MBK0419741.1"/>
    <property type="molecule type" value="Genomic_DNA"/>
</dbReference>
<reference evidence="4" key="1">
    <citation type="submission" date="2020-12" db="EMBL/GenBank/DDBJ databases">
        <title>Leucobacter sp. CAS1, isolated from Chromium sludge.</title>
        <authorList>
            <person name="Xu Z."/>
        </authorList>
    </citation>
    <scope>NUCLEOTIDE SEQUENCE</scope>
    <source>
        <strain evidence="4">CSA1</strain>
    </source>
</reference>
<protein>
    <submittedName>
        <fullName evidence="4">DUF4190 domain-containing protein</fullName>
    </submittedName>
</protein>
<keyword evidence="2" id="KW-1133">Transmembrane helix</keyword>
<gene>
    <name evidence="4" type="ORF">JD276_11920</name>
</gene>
<dbReference type="RefSeq" id="WP_200115874.1">
    <property type="nucleotide sequence ID" value="NZ_JAEHOH010000015.1"/>
</dbReference>
<comment type="caution">
    <text evidence="4">The sequence shown here is derived from an EMBL/GenBank/DDBJ whole genome shotgun (WGS) entry which is preliminary data.</text>
</comment>
<dbReference type="InterPro" id="IPR025241">
    <property type="entry name" value="DUF4190"/>
</dbReference>
<proteinExistence type="predicted"/>
<evidence type="ECO:0000259" key="3">
    <source>
        <dbReference type="Pfam" id="PF13828"/>
    </source>
</evidence>
<keyword evidence="5" id="KW-1185">Reference proteome</keyword>
<name>A0A934Q8E9_9MICO</name>
<sequence>MSSPLPPNSPQQPPVPPRPGSQPPSYAAPQAPGSQAHQPPRPPQGPTPARPPQASQATTLGATNTFAFLAILFGFIFPILGIIFGHMGLGQVKRTGDAGRGLALTGLIVGYVFTGLLLLFWVLYFGFIAVAIGSALSYESYSSTY</sequence>
<accession>A0A934Q8E9</accession>
<feature type="transmembrane region" description="Helical" evidence="2">
    <location>
        <begin position="101"/>
        <end position="132"/>
    </location>
</feature>
<dbReference type="Pfam" id="PF13828">
    <property type="entry name" value="DUF4190"/>
    <property type="match status" value="1"/>
</dbReference>
<feature type="region of interest" description="Disordered" evidence="1">
    <location>
        <begin position="1"/>
        <end position="56"/>
    </location>
</feature>
<evidence type="ECO:0000256" key="2">
    <source>
        <dbReference type="SAM" id="Phobius"/>
    </source>
</evidence>
<keyword evidence="2" id="KW-0472">Membrane</keyword>
<feature type="compositionally biased region" description="Pro residues" evidence="1">
    <location>
        <begin position="1"/>
        <end position="22"/>
    </location>
</feature>
<evidence type="ECO:0000313" key="4">
    <source>
        <dbReference type="EMBL" id="MBK0419741.1"/>
    </source>
</evidence>
<dbReference type="AlphaFoldDB" id="A0A934Q8E9"/>
<feature type="compositionally biased region" description="Low complexity" evidence="1">
    <location>
        <begin position="23"/>
        <end position="38"/>
    </location>
</feature>